<reference evidence="4" key="2">
    <citation type="submission" date="2019-09" db="UniProtKB">
        <authorList>
            <consortium name="WormBaseParasite"/>
        </authorList>
    </citation>
    <scope>IDENTIFICATION</scope>
</reference>
<proteinExistence type="predicted"/>
<keyword evidence="1" id="KW-0812">Transmembrane</keyword>
<name>A0A183GLB5_HELPZ</name>
<dbReference type="Proteomes" id="UP000050761">
    <property type="component" value="Unassembled WGS sequence"/>
</dbReference>
<evidence type="ECO:0000313" key="2">
    <source>
        <dbReference type="EMBL" id="VDP39069.1"/>
    </source>
</evidence>
<evidence type="ECO:0000313" key="3">
    <source>
        <dbReference type="Proteomes" id="UP000050761"/>
    </source>
</evidence>
<evidence type="ECO:0000313" key="4">
    <source>
        <dbReference type="WBParaSite" id="HPBE_0002348501-mRNA-1"/>
    </source>
</evidence>
<reference evidence="2 3" key="1">
    <citation type="submission" date="2018-11" db="EMBL/GenBank/DDBJ databases">
        <authorList>
            <consortium name="Pathogen Informatics"/>
        </authorList>
    </citation>
    <scope>NUCLEOTIDE SEQUENCE [LARGE SCALE GENOMIC DNA]</scope>
</reference>
<keyword evidence="1" id="KW-0472">Membrane</keyword>
<accession>A0A183GLB5</accession>
<dbReference type="EMBL" id="UZAH01035112">
    <property type="protein sequence ID" value="VDP39069.1"/>
    <property type="molecule type" value="Genomic_DNA"/>
</dbReference>
<sequence length="78" mass="8676">MGLHCDCLLHIITRRDERVVVSGVLERFGLKTVTVAAIVLLVIAVASLLSTVFLASLLHVQKHSFAQHYKANAHQRIF</sequence>
<feature type="transmembrane region" description="Helical" evidence="1">
    <location>
        <begin position="35"/>
        <end position="60"/>
    </location>
</feature>
<evidence type="ECO:0000256" key="1">
    <source>
        <dbReference type="SAM" id="Phobius"/>
    </source>
</evidence>
<keyword evidence="3" id="KW-1185">Reference proteome</keyword>
<keyword evidence="1" id="KW-1133">Transmembrane helix</keyword>
<protein>
    <submittedName>
        <fullName evidence="4">Col_cuticle_N domain-containing protein</fullName>
    </submittedName>
</protein>
<dbReference type="AlphaFoldDB" id="A0A183GLB5"/>
<organism evidence="3 4">
    <name type="scientific">Heligmosomoides polygyrus</name>
    <name type="common">Parasitic roundworm</name>
    <dbReference type="NCBI Taxonomy" id="6339"/>
    <lineage>
        <taxon>Eukaryota</taxon>
        <taxon>Metazoa</taxon>
        <taxon>Ecdysozoa</taxon>
        <taxon>Nematoda</taxon>
        <taxon>Chromadorea</taxon>
        <taxon>Rhabditida</taxon>
        <taxon>Rhabditina</taxon>
        <taxon>Rhabditomorpha</taxon>
        <taxon>Strongyloidea</taxon>
        <taxon>Heligmosomidae</taxon>
        <taxon>Heligmosomoides</taxon>
    </lineage>
</organism>
<gene>
    <name evidence="2" type="ORF">HPBE_LOCUS23484</name>
</gene>
<accession>A0A3P8GWZ0</accession>
<dbReference type="WBParaSite" id="HPBE_0002348501-mRNA-1">
    <property type="protein sequence ID" value="HPBE_0002348501-mRNA-1"/>
    <property type="gene ID" value="HPBE_0002348501"/>
</dbReference>